<dbReference type="SUPFAM" id="SSF50729">
    <property type="entry name" value="PH domain-like"/>
    <property type="match status" value="1"/>
</dbReference>
<organism evidence="8 9">
    <name type="scientific">Thelohanellus kitauei</name>
    <name type="common">Myxosporean</name>
    <dbReference type="NCBI Taxonomy" id="669202"/>
    <lineage>
        <taxon>Eukaryota</taxon>
        <taxon>Metazoa</taxon>
        <taxon>Cnidaria</taxon>
        <taxon>Myxozoa</taxon>
        <taxon>Myxosporea</taxon>
        <taxon>Bivalvulida</taxon>
        <taxon>Platysporina</taxon>
        <taxon>Myxobolidae</taxon>
        <taxon>Thelohanellus</taxon>
    </lineage>
</organism>
<keyword evidence="4" id="KW-0445">Lipid transport</keyword>
<evidence type="ECO:0000256" key="5">
    <source>
        <dbReference type="ARBA" id="ARBA00023121"/>
    </source>
</evidence>
<dbReference type="GO" id="GO:0120009">
    <property type="term" value="P:intermembrane lipid transfer"/>
    <property type="evidence" value="ECO:0007669"/>
    <property type="project" value="UniProtKB-ARBA"/>
</dbReference>
<evidence type="ECO:0000259" key="7">
    <source>
        <dbReference type="PROSITE" id="PS50003"/>
    </source>
</evidence>
<feature type="compositionally biased region" description="Basic and acidic residues" evidence="6">
    <location>
        <begin position="227"/>
        <end position="239"/>
    </location>
</feature>
<protein>
    <submittedName>
        <fullName evidence="8">Oxysterol-binding protein 2</fullName>
    </submittedName>
</protein>
<dbReference type="Pfam" id="PF00169">
    <property type="entry name" value="PH"/>
    <property type="match status" value="1"/>
</dbReference>
<dbReference type="PANTHER" id="PTHR10972">
    <property type="entry name" value="OXYSTEROL-BINDING PROTEIN-RELATED"/>
    <property type="match status" value="1"/>
</dbReference>
<proteinExistence type="inferred from homology"/>
<dbReference type="Pfam" id="PF01237">
    <property type="entry name" value="Oxysterol_BP"/>
    <property type="match status" value="1"/>
</dbReference>
<comment type="caution">
    <text evidence="8">The sequence shown here is derived from an EMBL/GenBank/DDBJ whole genome shotgun (WGS) entry which is preliminary data.</text>
</comment>
<name>A0A0C2MB83_THEKT</name>
<dbReference type="AlphaFoldDB" id="A0A0C2MB83"/>
<comment type="similarity">
    <text evidence="1">Belongs to the OSBP family.</text>
</comment>
<evidence type="ECO:0000313" key="8">
    <source>
        <dbReference type="EMBL" id="KII64246.1"/>
    </source>
</evidence>
<keyword evidence="5" id="KW-0446">Lipid-binding</keyword>
<dbReference type="Gene3D" id="2.40.160.120">
    <property type="match status" value="1"/>
</dbReference>
<keyword evidence="2" id="KW-0813">Transport</keyword>
<evidence type="ECO:0000256" key="6">
    <source>
        <dbReference type="SAM" id="MobiDB-lite"/>
    </source>
</evidence>
<feature type="domain" description="PH" evidence="7">
    <location>
        <begin position="7"/>
        <end position="100"/>
    </location>
</feature>
<dbReference type="FunFam" id="2.40.160.120:FF:000001">
    <property type="entry name" value="Oxysterol-binding protein"/>
    <property type="match status" value="1"/>
</dbReference>
<dbReference type="Proteomes" id="UP000031668">
    <property type="component" value="Unassembled WGS sequence"/>
</dbReference>
<sequence length="691" mass="78733">MGNCDHHDRFEGYLKKWTNYVKQYQRRWFVYENGYLTYYRHRSEVGEVVRAQVHLLGCSLNQTGNYGFTINKNHELLFSLRAESRADYDNWLTVIGKAIIRCNELASSPNQTPYPAAPASPPVYTYASSSEFLDQVAVVQENVVQLHISADLLQRSVSRVLNQASLNDCDNLSMYESLSSFRDLNDKTLNSLLELVRRAQLLSDCAANYQATLPVTMSHPIFTDPDLSGKRGSGSEDNRSNSSHESFFDVLSEDESLQPSESNPRPVARAKSSVDVHESVVVPGKQYRTSIPDRPAIKINLWSILSSMMDKDLSRMALPVNFNEPISMLQRISESLEYSHLLDKATLCEDPLIQMTYIVAFAISNYYTTAHRTNKPFNPLLGETYENDRRGDLGWRCICEQVSHHPPVCTLHAEGDGWVLWETYDVKSRFLPTTSLEIKPKGLSQLVFTRTGFRYSWNKVTTYVQNIIVGKLRIEQSGVLNVTNHSTDDRANIEFFTEGWLSSKDARKVEGYVFDAKGERRHTISGYWNNFVDSCKLKTDASGKQIPVDRTVLWRGLSLPKEADKYYKFSAFTCSLNQPDPSVAPTDSRNRQDQRAMENGDFDSANSLKTTLENNQRARRNKIIKEAITMGRANSQTSIEELREPLWFKVDSTVAHETCPIYVYKGGYWEAKSKGDFSMCPHIFDISTHQE</sequence>
<keyword evidence="9" id="KW-1185">Reference proteome</keyword>
<accession>A0A0C2MB83</accession>
<evidence type="ECO:0000256" key="2">
    <source>
        <dbReference type="ARBA" id="ARBA00022448"/>
    </source>
</evidence>
<dbReference type="PROSITE" id="PS50003">
    <property type="entry name" value="PH_DOMAIN"/>
    <property type="match status" value="1"/>
</dbReference>
<reference evidence="8 9" key="1">
    <citation type="journal article" date="2014" name="Genome Biol. Evol.">
        <title>The genome of the myxosporean Thelohanellus kitauei shows adaptations to nutrient acquisition within its fish host.</title>
        <authorList>
            <person name="Yang Y."/>
            <person name="Xiong J."/>
            <person name="Zhou Z."/>
            <person name="Huo F."/>
            <person name="Miao W."/>
            <person name="Ran C."/>
            <person name="Liu Y."/>
            <person name="Zhang J."/>
            <person name="Feng J."/>
            <person name="Wang M."/>
            <person name="Wang M."/>
            <person name="Wang L."/>
            <person name="Yao B."/>
        </authorList>
    </citation>
    <scope>NUCLEOTIDE SEQUENCE [LARGE SCALE GENOMIC DNA]</scope>
    <source>
        <strain evidence="8">Wuqing</strain>
    </source>
</reference>
<gene>
    <name evidence="8" type="ORF">RF11_02603</name>
</gene>
<dbReference type="InterPro" id="IPR000648">
    <property type="entry name" value="Oxysterol-bd"/>
</dbReference>
<evidence type="ECO:0000256" key="1">
    <source>
        <dbReference type="ARBA" id="ARBA00008842"/>
    </source>
</evidence>
<dbReference type="PANTHER" id="PTHR10972:SF205">
    <property type="entry name" value="OXYSTEROL-BINDING PROTEIN 1"/>
    <property type="match status" value="1"/>
</dbReference>
<feature type="compositionally biased region" description="Basic and acidic residues" evidence="6">
    <location>
        <begin position="588"/>
        <end position="598"/>
    </location>
</feature>
<dbReference type="InterPro" id="IPR037239">
    <property type="entry name" value="OSBP_sf"/>
</dbReference>
<evidence type="ECO:0000256" key="3">
    <source>
        <dbReference type="ARBA" id="ARBA00022553"/>
    </source>
</evidence>
<dbReference type="InterPro" id="IPR001849">
    <property type="entry name" value="PH_domain"/>
</dbReference>
<dbReference type="OMA" id="WDEKMDY"/>
<dbReference type="GO" id="GO:0005829">
    <property type="term" value="C:cytosol"/>
    <property type="evidence" value="ECO:0007669"/>
    <property type="project" value="TreeGrafter"/>
</dbReference>
<feature type="region of interest" description="Disordered" evidence="6">
    <location>
        <begin position="224"/>
        <end position="273"/>
    </location>
</feature>
<dbReference type="SUPFAM" id="SSF144000">
    <property type="entry name" value="Oxysterol-binding protein-like"/>
    <property type="match status" value="1"/>
</dbReference>
<evidence type="ECO:0000256" key="4">
    <source>
        <dbReference type="ARBA" id="ARBA00023055"/>
    </source>
</evidence>
<dbReference type="Gene3D" id="2.30.29.30">
    <property type="entry name" value="Pleckstrin-homology domain (PH domain)/Phosphotyrosine-binding domain (PTB)"/>
    <property type="match status" value="1"/>
</dbReference>
<dbReference type="SMART" id="SM00233">
    <property type="entry name" value="PH"/>
    <property type="match status" value="1"/>
</dbReference>
<dbReference type="GO" id="GO:0097038">
    <property type="term" value="C:perinuclear endoplasmic reticulum"/>
    <property type="evidence" value="ECO:0007669"/>
    <property type="project" value="TreeGrafter"/>
</dbReference>
<dbReference type="OrthoDB" id="1854502at2759"/>
<dbReference type="GO" id="GO:0032934">
    <property type="term" value="F:sterol binding"/>
    <property type="evidence" value="ECO:0007669"/>
    <property type="project" value="TreeGrafter"/>
</dbReference>
<dbReference type="EMBL" id="JWZT01004360">
    <property type="protein sequence ID" value="KII64246.1"/>
    <property type="molecule type" value="Genomic_DNA"/>
</dbReference>
<dbReference type="InterPro" id="IPR011993">
    <property type="entry name" value="PH-like_dom_sf"/>
</dbReference>
<keyword evidence="3" id="KW-0597">Phosphoprotein</keyword>
<evidence type="ECO:0000313" key="9">
    <source>
        <dbReference type="Proteomes" id="UP000031668"/>
    </source>
</evidence>
<dbReference type="GO" id="GO:0005886">
    <property type="term" value="C:plasma membrane"/>
    <property type="evidence" value="ECO:0007669"/>
    <property type="project" value="TreeGrafter"/>
</dbReference>
<feature type="region of interest" description="Disordered" evidence="6">
    <location>
        <begin position="580"/>
        <end position="606"/>
    </location>
</feature>